<keyword evidence="2" id="KW-0560">Oxidoreductase</keyword>
<evidence type="ECO:0000256" key="2">
    <source>
        <dbReference type="ARBA" id="ARBA00023002"/>
    </source>
</evidence>
<dbReference type="InterPro" id="IPR020904">
    <property type="entry name" value="Sc_DH/Rdtase_CS"/>
</dbReference>
<reference evidence="5" key="2">
    <citation type="journal article" date="2022" name="BMC Genomics">
        <title>Comparative genome analysis of mycobacteria focusing on tRNA and non-coding RNA.</title>
        <authorList>
            <person name="Behra P.R.K."/>
            <person name="Pettersson B.M.F."/>
            <person name="Ramesh M."/>
            <person name="Das S."/>
            <person name="Dasgupta S."/>
            <person name="Kirsebom L.A."/>
        </authorList>
    </citation>
    <scope>NUCLEOTIDE SEQUENCE</scope>
    <source>
        <strain evidence="5">DSM 44838</strain>
    </source>
</reference>
<organism evidence="5 6">
    <name type="scientific">Mycobacterium yunnanensis</name>
    <dbReference type="NCBI Taxonomy" id="368477"/>
    <lineage>
        <taxon>Bacteria</taxon>
        <taxon>Bacillati</taxon>
        <taxon>Actinomycetota</taxon>
        <taxon>Actinomycetes</taxon>
        <taxon>Mycobacteriales</taxon>
        <taxon>Mycobacteriaceae</taxon>
        <taxon>Mycobacterium</taxon>
    </lineage>
</organism>
<dbReference type="PANTHER" id="PTHR43976:SF16">
    <property type="entry name" value="SHORT-CHAIN DEHYDROGENASE_REDUCTASE FAMILY PROTEIN"/>
    <property type="match status" value="1"/>
</dbReference>
<dbReference type="Pfam" id="PF00106">
    <property type="entry name" value="adh_short"/>
    <property type="match status" value="1"/>
</dbReference>
<dbReference type="InterPro" id="IPR057326">
    <property type="entry name" value="KR_dom"/>
</dbReference>
<evidence type="ECO:0000313" key="6">
    <source>
        <dbReference type="Proteomes" id="UP001141629"/>
    </source>
</evidence>
<protein>
    <submittedName>
        <fullName evidence="5">SDR family NAD(P)-dependent oxidoreductase</fullName>
    </submittedName>
</protein>
<evidence type="ECO:0000259" key="4">
    <source>
        <dbReference type="SMART" id="SM00822"/>
    </source>
</evidence>
<dbReference type="AlphaFoldDB" id="A0A9X2Z7D4"/>
<dbReference type="PANTHER" id="PTHR43976">
    <property type="entry name" value="SHORT CHAIN DEHYDROGENASE"/>
    <property type="match status" value="1"/>
</dbReference>
<dbReference type="Proteomes" id="UP001141629">
    <property type="component" value="Unassembled WGS sequence"/>
</dbReference>
<dbReference type="RefSeq" id="WP_263999535.1">
    <property type="nucleotide sequence ID" value="NZ_JACKVK010000015.1"/>
</dbReference>
<accession>A0A9X2Z7D4</accession>
<evidence type="ECO:0000256" key="1">
    <source>
        <dbReference type="ARBA" id="ARBA00006484"/>
    </source>
</evidence>
<dbReference type="PRINTS" id="PR00080">
    <property type="entry name" value="SDRFAMILY"/>
</dbReference>
<proteinExistence type="inferred from homology"/>
<evidence type="ECO:0000256" key="3">
    <source>
        <dbReference type="RuleBase" id="RU000363"/>
    </source>
</evidence>
<dbReference type="SUPFAM" id="SSF51735">
    <property type="entry name" value="NAD(P)-binding Rossmann-fold domains"/>
    <property type="match status" value="1"/>
</dbReference>
<feature type="domain" description="Ketoreductase" evidence="4">
    <location>
        <begin position="2"/>
        <end position="178"/>
    </location>
</feature>
<sequence length="278" mass="28635">MSTWFITGTSRGFGRLLVAAALEAGENVVATARRPEGVAGAFSDAGDRLSVQALDVGDEEQAASAVENAVRRFGGVDVVVNNAGYGVFGAIEEVSDAEVRSIFDANVFGVLNVTRAVLPTLRAQGSGHIVNIGSSAGIAVGAGRGIYGATKFAVEAISEALRAELAPLGIKVSVVEPGSFRTDFLAHHEQRRPRTSDDAYTETVGALQHAIDGLEGKQPGDPGKAVAAIRALAAADDPPLRLPLGSDSVALMAQKAASLAETAEAERTRAAATDFARI</sequence>
<comment type="caution">
    <text evidence="5">The sequence shown here is derived from an EMBL/GenBank/DDBJ whole genome shotgun (WGS) entry which is preliminary data.</text>
</comment>
<dbReference type="PROSITE" id="PS00061">
    <property type="entry name" value="ADH_SHORT"/>
    <property type="match status" value="1"/>
</dbReference>
<gene>
    <name evidence="5" type="ORF">H7K45_28370</name>
</gene>
<evidence type="ECO:0000313" key="5">
    <source>
        <dbReference type="EMBL" id="MCV7424465.1"/>
    </source>
</evidence>
<dbReference type="GO" id="GO:0016491">
    <property type="term" value="F:oxidoreductase activity"/>
    <property type="evidence" value="ECO:0007669"/>
    <property type="project" value="UniProtKB-KW"/>
</dbReference>
<dbReference type="InterPro" id="IPR036291">
    <property type="entry name" value="NAD(P)-bd_dom_sf"/>
</dbReference>
<name>A0A9X2Z7D4_9MYCO</name>
<keyword evidence="6" id="KW-1185">Reference proteome</keyword>
<dbReference type="CDD" id="cd05374">
    <property type="entry name" value="17beta-HSD-like_SDR_c"/>
    <property type="match status" value="1"/>
</dbReference>
<dbReference type="InterPro" id="IPR002347">
    <property type="entry name" value="SDR_fam"/>
</dbReference>
<dbReference type="SMART" id="SM00822">
    <property type="entry name" value="PKS_KR"/>
    <property type="match status" value="1"/>
</dbReference>
<dbReference type="PRINTS" id="PR00081">
    <property type="entry name" value="GDHRDH"/>
</dbReference>
<dbReference type="Gene3D" id="3.40.50.720">
    <property type="entry name" value="NAD(P)-binding Rossmann-like Domain"/>
    <property type="match status" value="1"/>
</dbReference>
<reference evidence="5" key="1">
    <citation type="submission" date="2020-07" db="EMBL/GenBank/DDBJ databases">
        <authorList>
            <person name="Pettersson B.M.F."/>
            <person name="Behra P.R.K."/>
            <person name="Ramesh M."/>
            <person name="Das S."/>
            <person name="Dasgupta S."/>
            <person name="Kirsebom L.A."/>
        </authorList>
    </citation>
    <scope>NUCLEOTIDE SEQUENCE</scope>
    <source>
        <strain evidence="5">DSM 44838</strain>
    </source>
</reference>
<dbReference type="InterPro" id="IPR051911">
    <property type="entry name" value="SDR_oxidoreductase"/>
</dbReference>
<comment type="similarity">
    <text evidence="1 3">Belongs to the short-chain dehydrogenases/reductases (SDR) family.</text>
</comment>
<dbReference type="EMBL" id="JACKVK010000015">
    <property type="protein sequence ID" value="MCV7424465.1"/>
    <property type="molecule type" value="Genomic_DNA"/>
</dbReference>